<keyword evidence="1" id="KW-0805">Transcription regulation</keyword>
<accession>A0A1I5RDG6</accession>
<gene>
    <name evidence="5" type="ORF">SAMN04515674_10421</name>
</gene>
<dbReference type="PANTHER" id="PTHR42756">
    <property type="entry name" value="TRANSCRIPTIONAL REGULATOR, MARR"/>
    <property type="match status" value="1"/>
</dbReference>
<evidence type="ECO:0000313" key="6">
    <source>
        <dbReference type="Proteomes" id="UP000199306"/>
    </source>
</evidence>
<evidence type="ECO:0000256" key="3">
    <source>
        <dbReference type="ARBA" id="ARBA00023163"/>
    </source>
</evidence>
<dbReference type="SMART" id="SM00347">
    <property type="entry name" value="HTH_MARR"/>
    <property type="match status" value="1"/>
</dbReference>
<dbReference type="EMBL" id="FOXH01000004">
    <property type="protein sequence ID" value="SFP56505.1"/>
    <property type="molecule type" value="Genomic_DNA"/>
</dbReference>
<dbReference type="InterPro" id="IPR036390">
    <property type="entry name" value="WH_DNA-bd_sf"/>
</dbReference>
<keyword evidence="3" id="KW-0804">Transcription</keyword>
<dbReference type="GO" id="GO:0003677">
    <property type="term" value="F:DNA binding"/>
    <property type="evidence" value="ECO:0007669"/>
    <property type="project" value="UniProtKB-KW"/>
</dbReference>
<dbReference type="InterPro" id="IPR000835">
    <property type="entry name" value="HTH_MarR-typ"/>
</dbReference>
<proteinExistence type="predicted"/>
<evidence type="ECO:0000259" key="4">
    <source>
        <dbReference type="PROSITE" id="PS50995"/>
    </source>
</evidence>
<reference evidence="5 6" key="1">
    <citation type="submission" date="2016-10" db="EMBL/GenBank/DDBJ databases">
        <authorList>
            <person name="de Groot N.N."/>
        </authorList>
    </citation>
    <scope>NUCLEOTIDE SEQUENCE [LARGE SCALE GENOMIC DNA]</scope>
    <source>
        <strain evidence="6">E92,LMG 26720,CCM 7988</strain>
    </source>
</reference>
<dbReference type="PROSITE" id="PS50995">
    <property type="entry name" value="HTH_MARR_2"/>
    <property type="match status" value="1"/>
</dbReference>
<feature type="domain" description="HTH marR-type" evidence="4">
    <location>
        <begin position="17"/>
        <end position="151"/>
    </location>
</feature>
<evidence type="ECO:0000256" key="2">
    <source>
        <dbReference type="ARBA" id="ARBA00023125"/>
    </source>
</evidence>
<dbReference type="Gene3D" id="1.10.10.10">
    <property type="entry name" value="Winged helix-like DNA-binding domain superfamily/Winged helix DNA-binding domain"/>
    <property type="match status" value="1"/>
</dbReference>
<name>A0A1I5RDG6_9BACT</name>
<sequence>MTEDLKQKLMEFKSHRNKLMGRLLNKSYRYMSELANEYLSSLGYDGFKVGHLILLVNLDLDGTTNNELAKRANVTKQAMSKMVKELVEYGFIETAKHPKDARATIVTLTQAGGQFILDWKGCSLYIDKKIGEILGQEKLSVLKDILEELVTEVEAQGNNRPKFANDMQMVVKGNS</sequence>
<keyword evidence="6" id="KW-1185">Reference proteome</keyword>
<dbReference type="PANTHER" id="PTHR42756:SF1">
    <property type="entry name" value="TRANSCRIPTIONAL REPRESSOR OF EMRAB OPERON"/>
    <property type="match status" value="1"/>
</dbReference>
<dbReference type="AlphaFoldDB" id="A0A1I5RDG6"/>
<dbReference type="Pfam" id="PF01047">
    <property type="entry name" value="MarR"/>
    <property type="match status" value="1"/>
</dbReference>
<evidence type="ECO:0000256" key="1">
    <source>
        <dbReference type="ARBA" id="ARBA00023015"/>
    </source>
</evidence>
<protein>
    <submittedName>
        <fullName evidence="5">DNA-binding transcriptional regulator, MarR family</fullName>
    </submittedName>
</protein>
<dbReference type="STRING" id="1079859.SAMN04515674_10421"/>
<keyword evidence="2 5" id="KW-0238">DNA-binding</keyword>
<organism evidence="5 6">
    <name type="scientific">Pseudarcicella hirudinis</name>
    <dbReference type="NCBI Taxonomy" id="1079859"/>
    <lineage>
        <taxon>Bacteria</taxon>
        <taxon>Pseudomonadati</taxon>
        <taxon>Bacteroidota</taxon>
        <taxon>Cytophagia</taxon>
        <taxon>Cytophagales</taxon>
        <taxon>Flectobacillaceae</taxon>
        <taxon>Pseudarcicella</taxon>
    </lineage>
</organism>
<dbReference type="InterPro" id="IPR036388">
    <property type="entry name" value="WH-like_DNA-bd_sf"/>
</dbReference>
<dbReference type="SUPFAM" id="SSF46785">
    <property type="entry name" value="Winged helix' DNA-binding domain"/>
    <property type="match status" value="1"/>
</dbReference>
<dbReference type="GO" id="GO:0003700">
    <property type="term" value="F:DNA-binding transcription factor activity"/>
    <property type="evidence" value="ECO:0007669"/>
    <property type="project" value="InterPro"/>
</dbReference>
<dbReference type="Proteomes" id="UP000199306">
    <property type="component" value="Unassembled WGS sequence"/>
</dbReference>
<evidence type="ECO:0000313" key="5">
    <source>
        <dbReference type="EMBL" id="SFP56505.1"/>
    </source>
</evidence>